<dbReference type="SMART" id="SM00131">
    <property type="entry name" value="KU"/>
    <property type="match status" value="1"/>
</dbReference>
<dbReference type="InterPro" id="IPR036880">
    <property type="entry name" value="Kunitz_BPTI_sf"/>
</dbReference>
<evidence type="ECO:0000313" key="2">
    <source>
        <dbReference type="EMBL" id="AEO36381.1"/>
    </source>
</evidence>
<organism evidence="2">
    <name type="scientific">Amblyomma maculatum</name>
    <name type="common">Gulf Coast tick</name>
    <dbReference type="NCBI Taxonomy" id="34609"/>
    <lineage>
        <taxon>Eukaryota</taxon>
        <taxon>Metazoa</taxon>
        <taxon>Ecdysozoa</taxon>
        <taxon>Arthropoda</taxon>
        <taxon>Chelicerata</taxon>
        <taxon>Arachnida</taxon>
        <taxon>Acari</taxon>
        <taxon>Parasitiformes</taxon>
        <taxon>Ixodida</taxon>
        <taxon>Ixodoidea</taxon>
        <taxon>Ixodidae</taxon>
        <taxon>Amblyomminae</taxon>
        <taxon>Amblyomma</taxon>
    </lineage>
</organism>
<dbReference type="SUPFAM" id="SSF57362">
    <property type="entry name" value="BPTI-like"/>
    <property type="match status" value="1"/>
</dbReference>
<reference evidence="2" key="1">
    <citation type="journal article" date="2011" name="PLoS ONE">
        <title>A deep insight into the sialotranscriptome of the gulf coast tick, Amblyomma maculatum.</title>
        <authorList>
            <person name="Karim S."/>
            <person name="Singh P."/>
            <person name="Ribeiro J.M."/>
        </authorList>
    </citation>
    <scope>NUCLEOTIDE SEQUENCE</scope>
    <source>
        <tissue evidence="2">Salivary gland</tissue>
    </source>
</reference>
<accession>G3MSB3</accession>
<dbReference type="AlphaFoldDB" id="G3MSB3"/>
<sequence length="160" mass="18570">MATTIPRLRTMVVILIAYSPSLPFVKGAARSHRCLSAPTVEDCSIVRLKWSFIAGTNKCEHDFVCADHLNSFESERECNSTCPPVPTLKPKPKVYNCEYYLTHLYLCRKTSLSQHYDKRRILHIILWFTHCKGSESKVYSYDIYTHKCKDWSKYSPKISK</sequence>
<dbReference type="InterPro" id="IPR002223">
    <property type="entry name" value="Kunitz_BPTI"/>
</dbReference>
<dbReference type="EMBL" id="JO844764">
    <property type="protein sequence ID" value="AEO36381.1"/>
    <property type="molecule type" value="mRNA"/>
</dbReference>
<dbReference type="Pfam" id="PF00014">
    <property type="entry name" value="Kunitz_BPTI"/>
    <property type="match status" value="1"/>
</dbReference>
<dbReference type="Gene3D" id="4.10.410.10">
    <property type="entry name" value="Pancreatic trypsin inhibitor Kunitz domain"/>
    <property type="match status" value="1"/>
</dbReference>
<evidence type="ECO:0000259" key="1">
    <source>
        <dbReference type="SMART" id="SM00131"/>
    </source>
</evidence>
<feature type="domain" description="BPTI/Kunitz inhibitor" evidence="1">
    <location>
        <begin position="32"/>
        <end position="83"/>
    </location>
</feature>
<proteinExistence type="evidence at transcript level"/>
<name>G3MSB3_AMBMU</name>
<protein>
    <recommendedName>
        <fullName evidence="1">BPTI/Kunitz inhibitor domain-containing protein</fullName>
    </recommendedName>
</protein>
<dbReference type="GO" id="GO:0004867">
    <property type="term" value="F:serine-type endopeptidase inhibitor activity"/>
    <property type="evidence" value="ECO:0007669"/>
    <property type="project" value="InterPro"/>
</dbReference>